<keyword evidence="3" id="KW-0614">Plasmid</keyword>
<protein>
    <recommendedName>
        <fullName evidence="2">Legume lectin domain-containing protein</fullName>
    </recommendedName>
</protein>
<organism evidence="3 4">
    <name type="scientific">Alteromonas mediterranea</name>
    <dbReference type="NCBI Taxonomy" id="314275"/>
    <lineage>
        <taxon>Bacteria</taxon>
        <taxon>Pseudomonadati</taxon>
        <taxon>Pseudomonadota</taxon>
        <taxon>Gammaproteobacteria</taxon>
        <taxon>Alteromonadales</taxon>
        <taxon>Alteromonadaceae</taxon>
        <taxon>Alteromonas/Salinimonas group</taxon>
        <taxon>Alteromonas</taxon>
    </lineage>
</organism>
<dbReference type="InterPro" id="IPR001220">
    <property type="entry name" value="Legume_lectin_dom"/>
</dbReference>
<proteinExistence type="predicted"/>
<reference evidence="3 4" key="1">
    <citation type="submission" date="2016-11" db="EMBL/GenBank/DDBJ databases">
        <title>Networking in microbes: conjugative elements and plasmids in the genus Alteromonas.</title>
        <authorList>
            <person name="Lopez-Perez M."/>
            <person name="Ramon-Marco N."/>
            <person name="Rodriguez-Valera F."/>
        </authorList>
    </citation>
    <scope>NUCLEOTIDE SEQUENCE [LARGE SCALE GENOMIC DNA]</scope>
    <source>
        <strain evidence="3 4">CP48</strain>
        <plasmid evidence="4">pamcp48-600</plasmid>
    </source>
</reference>
<feature type="domain" description="Legume lectin" evidence="2">
    <location>
        <begin position="27"/>
        <end position="248"/>
    </location>
</feature>
<dbReference type="Pfam" id="PF00139">
    <property type="entry name" value="Lectin_legB"/>
    <property type="match status" value="1"/>
</dbReference>
<dbReference type="InterPro" id="IPR050258">
    <property type="entry name" value="Leguminous_Lectin"/>
</dbReference>
<sequence>MAIKGPLLALSVSLFSGITHAEVVQVYYNDFSDTSNIQLNGFAADHSPNADGELRLTGGELQEAGSAFFLSPFTLPDDASFSSFFSFNIDATAGGKDSDGLGGDGLVFTLQTVSNTAGSEGGGLGYMGLDNSIGVEFDTWGNDVFDDISDNHAGININGSVVSVESIDEPTRFNDGDSWYVWVDYDGSTDELEVRYSLYPTRPKEYSLSYNIDLVDIFNSNPVYVGFTASSGGAAQIQNIEQFAFENEYKILVEQGNVADVPGYSGACAIVLGALMGFRRRAKA</sequence>
<dbReference type="InterPro" id="IPR013320">
    <property type="entry name" value="ConA-like_dom_sf"/>
</dbReference>
<dbReference type="EMBL" id="CP018025">
    <property type="protein sequence ID" value="APD92384.1"/>
    <property type="molecule type" value="Genomic_DNA"/>
</dbReference>
<dbReference type="Gene3D" id="2.60.120.200">
    <property type="match status" value="1"/>
</dbReference>
<evidence type="ECO:0000259" key="2">
    <source>
        <dbReference type="Pfam" id="PF00139"/>
    </source>
</evidence>
<dbReference type="SUPFAM" id="SSF49899">
    <property type="entry name" value="Concanavalin A-like lectins/glucanases"/>
    <property type="match status" value="1"/>
</dbReference>
<accession>A0AAC9JE45</accession>
<feature type="chain" id="PRO_5041903377" description="Legume lectin domain-containing protein" evidence="1">
    <location>
        <begin position="22"/>
        <end position="284"/>
    </location>
</feature>
<dbReference type="PANTHER" id="PTHR32401">
    <property type="entry name" value="CONCANAVALIN A-LIKE LECTIN FAMILY PROTEIN"/>
    <property type="match status" value="1"/>
</dbReference>
<keyword evidence="1" id="KW-0732">Signal</keyword>
<dbReference type="GO" id="GO:0030246">
    <property type="term" value="F:carbohydrate binding"/>
    <property type="evidence" value="ECO:0007669"/>
    <property type="project" value="InterPro"/>
</dbReference>
<dbReference type="PANTHER" id="PTHR32401:SF48">
    <property type="entry name" value="LEGUME LECTIN DOMAIN-CONTAINING PROTEIN"/>
    <property type="match status" value="1"/>
</dbReference>
<gene>
    <name evidence="3" type="ORF">BM524_21015</name>
</gene>
<evidence type="ECO:0000313" key="3">
    <source>
        <dbReference type="EMBL" id="APD92384.1"/>
    </source>
</evidence>
<dbReference type="RefSeq" id="WP_071960998.1">
    <property type="nucleotide sequence ID" value="NZ_CP018025.1"/>
</dbReference>
<dbReference type="Proteomes" id="UP000182101">
    <property type="component" value="Plasmid pAMCP48-600"/>
</dbReference>
<feature type="signal peptide" evidence="1">
    <location>
        <begin position="1"/>
        <end position="21"/>
    </location>
</feature>
<name>A0AAC9JE45_9ALTE</name>
<evidence type="ECO:0000256" key="1">
    <source>
        <dbReference type="SAM" id="SignalP"/>
    </source>
</evidence>
<dbReference type="AlphaFoldDB" id="A0AAC9JE45"/>
<geneLocation type="plasmid" evidence="4">
    <name>pamcp48-600</name>
</geneLocation>
<evidence type="ECO:0000313" key="4">
    <source>
        <dbReference type="Proteomes" id="UP000182101"/>
    </source>
</evidence>